<dbReference type="PANTHER" id="PTHR12789">
    <property type="entry name" value="DENSITY-REGULATED PROTEIN HOMOLOG"/>
    <property type="match status" value="1"/>
</dbReference>
<dbReference type="Proteomes" id="UP001293254">
    <property type="component" value="Unassembled WGS sequence"/>
</dbReference>
<feature type="domain" description="DENR N-terminal" evidence="1">
    <location>
        <begin position="10"/>
        <end position="45"/>
    </location>
</feature>
<protein>
    <submittedName>
        <fullName evidence="2">Density-regulated protein</fullName>
    </submittedName>
</protein>
<reference evidence="2" key="2">
    <citation type="journal article" date="2024" name="Plant">
        <title>Genomic evolution and insights into agronomic trait innovations of Sesamum species.</title>
        <authorList>
            <person name="Miao H."/>
            <person name="Wang L."/>
            <person name="Qu L."/>
            <person name="Liu H."/>
            <person name="Sun Y."/>
            <person name="Le M."/>
            <person name="Wang Q."/>
            <person name="Wei S."/>
            <person name="Zheng Y."/>
            <person name="Lin W."/>
            <person name="Duan Y."/>
            <person name="Cao H."/>
            <person name="Xiong S."/>
            <person name="Wang X."/>
            <person name="Wei L."/>
            <person name="Li C."/>
            <person name="Ma Q."/>
            <person name="Ju M."/>
            <person name="Zhao R."/>
            <person name="Li G."/>
            <person name="Mu C."/>
            <person name="Tian Q."/>
            <person name="Mei H."/>
            <person name="Zhang T."/>
            <person name="Gao T."/>
            <person name="Zhang H."/>
        </authorList>
    </citation>
    <scope>NUCLEOTIDE SEQUENCE</scope>
    <source>
        <strain evidence="2">3651</strain>
    </source>
</reference>
<evidence type="ECO:0000259" key="1">
    <source>
        <dbReference type="Pfam" id="PF21023"/>
    </source>
</evidence>
<dbReference type="PANTHER" id="PTHR12789:SF0">
    <property type="entry name" value="DENSITY-REGULATED PROTEIN"/>
    <property type="match status" value="1"/>
</dbReference>
<keyword evidence="3" id="KW-1185">Reference proteome</keyword>
<reference evidence="2" key="1">
    <citation type="submission" date="2020-06" db="EMBL/GenBank/DDBJ databases">
        <authorList>
            <person name="Li T."/>
            <person name="Hu X."/>
            <person name="Zhang T."/>
            <person name="Song X."/>
            <person name="Zhang H."/>
            <person name="Dai N."/>
            <person name="Sheng W."/>
            <person name="Hou X."/>
            <person name="Wei L."/>
        </authorList>
    </citation>
    <scope>NUCLEOTIDE SEQUENCE</scope>
    <source>
        <strain evidence="2">3651</strain>
        <tissue evidence="2">Leaf</tissue>
    </source>
</reference>
<evidence type="ECO:0000313" key="3">
    <source>
        <dbReference type="Proteomes" id="UP001293254"/>
    </source>
</evidence>
<dbReference type="GO" id="GO:0001731">
    <property type="term" value="P:formation of translation preinitiation complex"/>
    <property type="evidence" value="ECO:0007669"/>
    <property type="project" value="TreeGrafter"/>
</dbReference>
<comment type="caution">
    <text evidence="2">The sequence shown here is derived from an EMBL/GenBank/DDBJ whole genome shotgun (WGS) entry which is preliminary data.</text>
</comment>
<name>A0AAE2CB73_9LAMI</name>
<dbReference type="EMBL" id="JACGWO010000011">
    <property type="protein sequence ID" value="KAK4415686.1"/>
    <property type="molecule type" value="Genomic_DNA"/>
</dbReference>
<accession>A0AAE2CB73</accession>
<dbReference type="AlphaFoldDB" id="A0AAE2CB73"/>
<dbReference type="Pfam" id="PF21023">
    <property type="entry name" value="DENR_N"/>
    <property type="match status" value="1"/>
</dbReference>
<organism evidence="2 3">
    <name type="scientific">Sesamum alatum</name>
    <dbReference type="NCBI Taxonomy" id="300844"/>
    <lineage>
        <taxon>Eukaryota</taxon>
        <taxon>Viridiplantae</taxon>
        <taxon>Streptophyta</taxon>
        <taxon>Embryophyta</taxon>
        <taxon>Tracheophyta</taxon>
        <taxon>Spermatophyta</taxon>
        <taxon>Magnoliopsida</taxon>
        <taxon>eudicotyledons</taxon>
        <taxon>Gunneridae</taxon>
        <taxon>Pentapetalae</taxon>
        <taxon>asterids</taxon>
        <taxon>lamiids</taxon>
        <taxon>Lamiales</taxon>
        <taxon>Pedaliaceae</taxon>
        <taxon>Sesamum</taxon>
    </lineage>
</organism>
<gene>
    <name evidence="2" type="ORF">Salat_2676000</name>
</gene>
<dbReference type="GO" id="GO:0002188">
    <property type="term" value="P:translation reinitiation"/>
    <property type="evidence" value="ECO:0007669"/>
    <property type="project" value="TreeGrafter"/>
</dbReference>
<dbReference type="InterPro" id="IPR050318">
    <property type="entry name" value="DENR/SUI1_TIF"/>
</dbReference>
<evidence type="ECO:0000313" key="2">
    <source>
        <dbReference type="EMBL" id="KAK4415686.1"/>
    </source>
</evidence>
<sequence>MAEKLRPVRVLYCDVCGLPAEYYEFGPDFVKCKPWLIGNVPDHYPDLLKEAGDEDADKLSNHLQSTSVFEVFHKSRDPIPIAPISQFLNFAMQNCQNTKIDTKTAKKSPFRFRSSPLSPSPNLTVVVGPRLQFDSSRPRLQFSP</sequence>
<dbReference type="InterPro" id="IPR048517">
    <property type="entry name" value="DENR_N"/>
</dbReference>
<dbReference type="GO" id="GO:0003729">
    <property type="term" value="F:mRNA binding"/>
    <property type="evidence" value="ECO:0007669"/>
    <property type="project" value="TreeGrafter"/>
</dbReference>
<proteinExistence type="predicted"/>